<reference evidence="1" key="1">
    <citation type="journal article" date="2023" name="Access Microbiol">
        <title>De-novo genome assembly for Akanthomyces muscarius, a biocontrol agent of insect agricultural pests.</title>
        <authorList>
            <person name="Erdos Z."/>
            <person name="Studholme D.J."/>
            <person name="Raymond B."/>
            <person name="Sharma M."/>
        </authorList>
    </citation>
    <scope>NUCLEOTIDE SEQUENCE</scope>
    <source>
        <strain evidence="1">Ve6</strain>
    </source>
</reference>
<comment type="caution">
    <text evidence="1">The sequence shown here is derived from an EMBL/GenBank/DDBJ whole genome shotgun (WGS) entry which is preliminary data.</text>
</comment>
<keyword evidence="2" id="KW-1185">Reference proteome</keyword>
<accession>A0A9W8QKN7</accession>
<dbReference type="EMBL" id="JAJHUN010000002">
    <property type="protein sequence ID" value="KAJ4161669.1"/>
    <property type="molecule type" value="Genomic_DNA"/>
</dbReference>
<dbReference type="SUPFAM" id="SSF48452">
    <property type="entry name" value="TPR-like"/>
    <property type="match status" value="1"/>
</dbReference>
<proteinExistence type="predicted"/>
<evidence type="ECO:0000313" key="1">
    <source>
        <dbReference type="EMBL" id="KAJ4161669.1"/>
    </source>
</evidence>
<dbReference type="Proteomes" id="UP001144673">
    <property type="component" value="Unassembled WGS sequence"/>
</dbReference>
<dbReference type="Gene3D" id="1.25.40.10">
    <property type="entry name" value="Tetratricopeptide repeat domain"/>
    <property type="match status" value="1"/>
</dbReference>
<protein>
    <submittedName>
        <fullName evidence="1">Uncharacterized protein</fullName>
    </submittedName>
</protein>
<dbReference type="RefSeq" id="XP_056058053.1">
    <property type="nucleotide sequence ID" value="XM_056199622.1"/>
</dbReference>
<dbReference type="GeneID" id="80894854"/>
<evidence type="ECO:0000313" key="2">
    <source>
        <dbReference type="Proteomes" id="UP001144673"/>
    </source>
</evidence>
<gene>
    <name evidence="1" type="ORF">LMH87_007695</name>
</gene>
<dbReference type="AlphaFoldDB" id="A0A9W8QKN7"/>
<sequence length="320" mass="36430">MTPKLPHFVSFWRYLFEVNALDELEDVCTVTLLAAKALIDEERATNITASTLSIQASMCESTSNVEKAIELNMKGYEMRLAENPIKGGLLGGFEQNLAYNFNTANQHKEAVEWFNKSKKRWIAWNVQEGRAADRPTVTKKNTARCLFYLGRYREAESLVKVSKTEFRNEKVLNWAMLAYAYFVHGTIQQKTDRLEAASASFVEAQKLWMGGDQTRLHPFPAGCIYKTGVVYLALGKIEVAINRLREALAITKFHADRMPAEHARRLSKLSEALLQGSCDDDGKAKDLRDEAEVFLVRRDPAETDFGREESYNSLVPIFWR</sequence>
<organism evidence="1 2">
    <name type="scientific">Akanthomyces muscarius</name>
    <name type="common">Entomopathogenic fungus</name>
    <name type="synonym">Lecanicillium muscarium</name>
    <dbReference type="NCBI Taxonomy" id="2231603"/>
    <lineage>
        <taxon>Eukaryota</taxon>
        <taxon>Fungi</taxon>
        <taxon>Dikarya</taxon>
        <taxon>Ascomycota</taxon>
        <taxon>Pezizomycotina</taxon>
        <taxon>Sordariomycetes</taxon>
        <taxon>Hypocreomycetidae</taxon>
        <taxon>Hypocreales</taxon>
        <taxon>Cordycipitaceae</taxon>
        <taxon>Akanthomyces</taxon>
    </lineage>
</organism>
<dbReference type="InterPro" id="IPR011990">
    <property type="entry name" value="TPR-like_helical_dom_sf"/>
</dbReference>
<name>A0A9W8QKN7_AKAMU</name>
<dbReference type="KEGG" id="amus:LMH87_007695"/>